<comment type="caution">
    <text evidence="1">The sequence shown here is derived from an EMBL/GenBank/DDBJ whole genome shotgun (WGS) entry which is preliminary data.</text>
</comment>
<protein>
    <submittedName>
        <fullName evidence="1">Uncharacterized protein</fullName>
    </submittedName>
</protein>
<sequence>MALFRDDQLKQIYSSVSMTDQIFWIEGHAAISSILTSRKHLISLSELNIFARTQYLQSFYRNDIQTVCGGNPPLKALFREQNP</sequence>
<organism evidence="1 2">
    <name type="scientific">Ancylostoma ceylanicum</name>
    <dbReference type="NCBI Taxonomy" id="53326"/>
    <lineage>
        <taxon>Eukaryota</taxon>
        <taxon>Metazoa</taxon>
        <taxon>Ecdysozoa</taxon>
        <taxon>Nematoda</taxon>
        <taxon>Chromadorea</taxon>
        <taxon>Rhabditida</taxon>
        <taxon>Rhabditina</taxon>
        <taxon>Rhabditomorpha</taxon>
        <taxon>Strongyloidea</taxon>
        <taxon>Ancylostomatidae</taxon>
        <taxon>Ancylostomatinae</taxon>
        <taxon>Ancylostoma</taxon>
    </lineage>
</organism>
<dbReference type="Proteomes" id="UP000024635">
    <property type="component" value="Unassembled WGS sequence"/>
</dbReference>
<gene>
    <name evidence="1" type="primary">Acey_s0172.g372</name>
    <name evidence="1" type="ORF">Y032_0172g372</name>
</gene>
<evidence type="ECO:0000313" key="1">
    <source>
        <dbReference type="EMBL" id="EYB94403.1"/>
    </source>
</evidence>
<name>A0A016SUJ1_9BILA</name>
<evidence type="ECO:0000313" key="2">
    <source>
        <dbReference type="Proteomes" id="UP000024635"/>
    </source>
</evidence>
<keyword evidence="2" id="KW-1185">Reference proteome</keyword>
<dbReference type="AlphaFoldDB" id="A0A016SUJ1"/>
<proteinExistence type="predicted"/>
<dbReference type="EMBL" id="JARK01001508">
    <property type="protein sequence ID" value="EYB94403.1"/>
    <property type="molecule type" value="Genomic_DNA"/>
</dbReference>
<reference evidence="2" key="1">
    <citation type="journal article" date="2015" name="Nat. Genet.">
        <title>The genome and transcriptome of the zoonotic hookworm Ancylostoma ceylanicum identify infection-specific gene families.</title>
        <authorList>
            <person name="Schwarz E.M."/>
            <person name="Hu Y."/>
            <person name="Antoshechkin I."/>
            <person name="Miller M.M."/>
            <person name="Sternberg P.W."/>
            <person name="Aroian R.V."/>
        </authorList>
    </citation>
    <scope>NUCLEOTIDE SEQUENCE</scope>
    <source>
        <strain evidence="2">HY135</strain>
    </source>
</reference>
<accession>A0A016SUJ1</accession>